<evidence type="ECO:0000256" key="1">
    <source>
        <dbReference type="ARBA" id="ARBA00001954"/>
    </source>
</evidence>
<feature type="compositionally biased region" description="Basic and acidic residues" evidence="8">
    <location>
        <begin position="411"/>
        <end position="428"/>
    </location>
</feature>
<comment type="cofactor">
    <cofactor evidence="1">
        <name>Fe(2+)</name>
        <dbReference type="ChEBI" id="CHEBI:29033"/>
    </cofactor>
</comment>
<dbReference type="SUPFAM" id="SSF51197">
    <property type="entry name" value="Clavaminate synthase-like"/>
    <property type="match status" value="1"/>
</dbReference>
<evidence type="ECO:0000256" key="3">
    <source>
        <dbReference type="ARBA" id="ARBA00022723"/>
    </source>
</evidence>
<keyword evidence="3" id="KW-0479">Metal-binding</keyword>
<dbReference type="AlphaFoldDB" id="A0A1Y1YE47"/>
<keyword evidence="4" id="KW-0223">Dioxygenase</keyword>
<proteinExistence type="predicted"/>
<protein>
    <recommendedName>
        <fullName evidence="9">JmjC domain-containing protein</fullName>
    </recommendedName>
</protein>
<dbReference type="GO" id="GO:0051213">
    <property type="term" value="F:dioxygenase activity"/>
    <property type="evidence" value="ECO:0007669"/>
    <property type="project" value="UniProtKB-KW"/>
</dbReference>
<evidence type="ECO:0000313" key="11">
    <source>
        <dbReference type="Proteomes" id="UP000193144"/>
    </source>
</evidence>
<evidence type="ECO:0000256" key="7">
    <source>
        <dbReference type="ARBA" id="ARBA00023242"/>
    </source>
</evidence>
<evidence type="ECO:0000256" key="2">
    <source>
        <dbReference type="ARBA" id="ARBA00004123"/>
    </source>
</evidence>
<dbReference type="Pfam" id="PF24472">
    <property type="entry name" value="ARM_KDM8_N"/>
    <property type="match status" value="1"/>
</dbReference>
<dbReference type="PANTHER" id="PTHR12461:SF101">
    <property type="entry name" value="TRNA WYBUTOSINE-SYNTHESIZING PROTEIN 4"/>
    <property type="match status" value="1"/>
</dbReference>
<comment type="caution">
    <text evidence="10">The sequence shown here is derived from an EMBL/GenBank/DDBJ whole genome shotgun (WGS) entry which is preliminary data.</text>
</comment>
<keyword evidence="6" id="KW-0408">Iron</keyword>
<dbReference type="Gene3D" id="2.60.120.650">
    <property type="entry name" value="Cupin"/>
    <property type="match status" value="1"/>
</dbReference>
<evidence type="ECO:0000313" key="10">
    <source>
        <dbReference type="EMBL" id="ORX95966.1"/>
    </source>
</evidence>
<dbReference type="PANTHER" id="PTHR12461">
    <property type="entry name" value="HYPOXIA-INDUCIBLE FACTOR 1 ALPHA INHIBITOR-RELATED"/>
    <property type="match status" value="1"/>
</dbReference>
<dbReference type="OrthoDB" id="47172at2759"/>
<dbReference type="STRING" id="1231657.A0A1Y1YE47"/>
<reference evidence="10 11" key="1">
    <citation type="submission" date="2016-07" db="EMBL/GenBank/DDBJ databases">
        <title>Pervasive Adenine N6-methylation of Active Genes in Fungi.</title>
        <authorList>
            <consortium name="DOE Joint Genome Institute"/>
            <person name="Mondo S.J."/>
            <person name="Dannebaum R.O."/>
            <person name="Kuo R.C."/>
            <person name="Labutti K."/>
            <person name="Haridas S."/>
            <person name="Kuo A."/>
            <person name="Salamov A."/>
            <person name="Ahrendt S.R."/>
            <person name="Lipzen A."/>
            <person name="Sullivan W."/>
            <person name="Andreopoulos W.B."/>
            <person name="Clum A."/>
            <person name="Lindquist E."/>
            <person name="Daum C."/>
            <person name="Ramamoorthy G.K."/>
            <person name="Gryganskyi A."/>
            <person name="Culley D."/>
            <person name="Magnuson J.K."/>
            <person name="James T.Y."/>
            <person name="O'Malley M.A."/>
            <person name="Stajich J.E."/>
            <person name="Spatafora J.W."/>
            <person name="Visel A."/>
            <person name="Grigoriev I.V."/>
        </authorList>
    </citation>
    <scope>NUCLEOTIDE SEQUENCE [LARGE SCALE GENOMIC DNA]</scope>
    <source>
        <strain evidence="10 11">CBS 115471</strain>
    </source>
</reference>
<organism evidence="10 11">
    <name type="scientific">Clohesyomyces aquaticus</name>
    <dbReference type="NCBI Taxonomy" id="1231657"/>
    <lineage>
        <taxon>Eukaryota</taxon>
        <taxon>Fungi</taxon>
        <taxon>Dikarya</taxon>
        <taxon>Ascomycota</taxon>
        <taxon>Pezizomycotina</taxon>
        <taxon>Dothideomycetes</taxon>
        <taxon>Pleosporomycetidae</taxon>
        <taxon>Pleosporales</taxon>
        <taxon>Lindgomycetaceae</taxon>
        <taxon>Clohesyomyces</taxon>
    </lineage>
</organism>
<dbReference type="SMART" id="SM00558">
    <property type="entry name" value="JmjC"/>
    <property type="match status" value="1"/>
</dbReference>
<dbReference type="Proteomes" id="UP000193144">
    <property type="component" value="Unassembled WGS sequence"/>
</dbReference>
<comment type="subcellular location">
    <subcellularLocation>
        <location evidence="2">Nucleus</location>
    </subcellularLocation>
</comment>
<evidence type="ECO:0000256" key="5">
    <source>
        <dbReference type="ARBA" id="ARBA00023002"/>
    </source>
</evidence>
<dbReference type="Pfam" id="PF13621">
    <property type="entry name" value="Cupin_8"/>
    <property type="match status" value="1"/>
</dbReference>
<name>A0A1Y1YE47_9PLEO</name>
<dbReference type="GO" id="GO:0046872">
    <property type="term" value="F:metal ion binding"/>
    <property type="evidence" value="ECO:0007669"/>
    <property type="project" value="UniProtKB-KW"/>
</dbReference>
<feature type="region of interest" description="Disordered" evidence="8">
    <location>
        <begin position="403"/>
        <end position="429"/>
    </location>
</feature>
<dbReference type="FunFam" id="2.60.120.650:FF:000046">
    <property type="entry name" value="JmjC domain-containing protein D"/>
    <property type="match status" value="1"/>
</dbReference>
<feature type="domain" description="JmjC" evidence="9">
    <location>
        <begin position="280"/>
        <end position="476"/>
    </location>
</feature>
<sequence>MADTGASSLNEIITLIHKSLTNSEAAVDDPIRECGGPALYLLERNPELCLQLAYQKLHDVPYKDVQACWRRLYTDAALWRVLAILKETQNEDGMTQVVKWLDMALIVAGAPMREELVGEIFARLEGVTTRVEDVDAKADAEQRAPKKRRLNATMIGVNTVPPAFPSVRTPIPTLRFPAPRIDNMTLEAFQTRILNAETQTPVIITGAIDHWPALDNRPWSDPSYLLARTLGGRRLVPVEIGRSYTDQDWGQKILSFGEFMRNHMLQSNPLSTRASASQTGYLAQHDLFAQIPSLRNDISIPEYCYCEPPSPQSTPAAAPKLETPLLNAWFGPGGTISPLHTDPYHNILAQVVGSKYVRLYGPAQTEFLHPRGVDEKGIDMSNTSLIDLDSAFDLFPELSPFRNGDEVTAQDGHKADEQEQSKEDGKTEFEEEYAGFRSAEYVEGVLEPGECLYIPEKWWHYVRSLSPSLSVSFWFS</sequence>
<keyword evidence="7" id="KW-0539">Nucleus</keyword>
<evidence type="ECO:0000259" key="9">
    <source>
        <dbReference type="PROSITE" id="PS51184"/>
    </source>
</evidence>
<keyword evidence="11" id="KW-1185">Reference proteome</keyword>
<dbReference type="InterPro" id="IPR003347">
    <property type="entry name" value="JmjC_dom"/>
</dbReference>
<dbReference type="InterPro" id="IPR056520">
    <property type="entry name" value="ARM_KDM8_N"/>
</dbReference>
<keyword evidence="5" id="KW-0560">Oxidoreductase</keyword>
<evidence type="ECO:0000256" key="8">
    <source>
        <dbReference type="SAM" id="MobiDB-lite"/>
    </source>
</evidence>
<evidence type="ECO:0000256" key="6">
    <source>
        <dbReference type="ARBA" id="ARBA00023004"/>
    </source>
</evidence>
<dbReference type="PROSITE" id="PS51184">
    <property type="entry name" value="JMJC"/>
    <property type="match status" value="1"/>
</dbReference>
<dbReference type="EMBL" id="MCFA01000266">
    <property type="protein sequence ID" value="ORX95966.1"/>
    <property type="molecule type" value="Genomic_DNA"/>
</dbReference>
<dbReference type="InterPro" id="IPR041667">
    <property type="entry name" value="Cupin_8"/>
</dbReference>
<gene>
    <name evidence="10" type="ORF">BCR34DRAFT_578963</name>
</gene>
<dbReference type="GO" id="GO:0005634">
    <property type="term" value="C:nucleus"/>
    <property type="evidence" value="ECO:0007669"/>
    <property type="project" value="UniProtKB-SubCell"/>
</dbReference>
<accession>A0A1Y1YE47</accession>
<evidence type="ECO:0000256" key="4">
    <source>
        <dbReference type="ARBA" id="ARBA00022964"/>
    </source>
</evidence>